<name>X1V9S4_9ZZZZ</name>
<accession>X1V9S4</accession>
<evidence type="ECO:0000313" key="1">
    <source>
        <dbReference type="EMBL" id="GAJ09821.1"/>
    </source>
</evidence>
<organism evidence="1">
    <name type="scientific">marine sediment metagenome</name>
    <dbReference type="NCBI Taxonomy" id="412755"/>
    <lineage>
        <taxon>unclassified sequences</taxon>
        <taxon>metagenomes</taxon>
        <taxon>ecological metagenomes</taxon>
    </lineage>
</organism>
<feature type="non-terminal residue" evidence="1">
    <location>
        <position position="95"/>
    </location>
</feature>
<sequence length="95" mass="10738">MTASEMLLTPEEIKQAVEDAHKRKPGKILAASEIYEAIAQAQYDKDTKEAVMKIEEKMKILKSLDTKGLVAKLREYEDALEKAMTAEADFKVQNH</sequence>
<comment type="caution">
    <text evidence="1">The sequence shown here is derived from an EMBL/GenBank/DDBJ whole genome shotgun (WGS) entry which is preliminary data.</text>
</comment>
<proteinExistence type="predicted"/>
<dbReference type="EMBL" id="BARW01029470">
    <property type="protein sequence ID" value="GAJ09821.1"/>
    <property type="molecule type" value="Genomic_DNA"/>
</dbReference>
<dbReference type="AlphaFoldDB" id="X1V9S4"/>
<reference evidence="1" key="1">
    <citation type="journal article" date="2014" name="Front. Microbiol.">
        <title>High frequency of phylogenetically diverse reductive dehalogenase-homologous genes in deep subseafloor sedimentary metagenomes.</title>
        <authorList>
            <person name="Kawai M."/>
            <person name="Futagami T."/>
            <person name="Toyoda A."/>
            <person name="Takaki Y."/>
            <person name="Nishi S."/>
            <person name="Hori S."/>
            <person name="Arai W."/>
            <person name="Tsubouchi T."/>
            <person name="Morono Y."/>
            <person name="Uchiyama I."/>
            <person name="Ito T."/>
            <person name="Fujiyama A."/>
            <person name="Inagaki F."/>
            <person name="Takami H."/>
        </authorList>
    </citation>
    <scope>NUCLEOTIDE SEQUENCE</scope>
    <source>
        <strain evidence="1">Expedition CK06-06</strain>
    </source>
</reference>
<gene>
    <name evidence="1" type="ORF">S12H4_47348</name>
</gene>
<protein>
    <submittedName>
        <fullName evidence="1">Uncharacterized protein</fullName>
    </submittedName>
</protein>